<evidence type="ECO:0000313" key="5">
    <source>
        <dbReference type="Proteomes" id="UP000184047"/>
    </source>
</evidence>
<dbReference type="PANTHER" id="PTHR20858:SF17">
    <property type="entry name" value="HYDROXYMETHYLPYRIMIDINE_PHOSPHOMETHYLPYRIMIDINE KINASE THI20-RELATED"/>
    <property type="match status" value="1"/>
</dbReference>
<dbReference type="OrthoDB" id="9810880at2"/>
<dbReference type="Proteomes" id="UP000184047">
    <property type="component" value="Unassembled WGS sequence"/>
</dbReference>
<evidence type="ECO:0000256" key="2">
    <source>
        <dbReference type="ARBA" id="ARBA00012135"/>
    </source>
</evidence>
<dbReference type="EC" id="2.7.1.49" evidence="2"/>
<dbReference type="STRING" id="421058.SAMN05421866_3861"/>
<accession>A0A1M5W2I8</accession>
<dbReference type="RefSeq" id="WP_073065987.1">
    <property type="nucleotide sequence ID" value="NZ_FQWT01000007.1"/>
</dbReference>
<protein>
    <recommendedName>
        <fullName evidence="2">hydroxymethylpyrimidine kinase</fullName>
        <ecNumber evidence="2">2.7.1.49</ecNumber>
    </recommendedName>
</protein>
<keyword evidence="5" id="KW-1185">Reference proteome</keyword>
<dbReference type="GO" id="GO:0005829">
    <property type="term" value="C:cytosol"/>
    <property type="evidence" value="ECO:0007669"/>
    <property type="project" value="TreeGrafter"/>
</dbReference>
<evidence type="ECO:0000259" key="3">
    <source>
        <dbReference type="Pfam" id="PF08543"/>
    </source>
</evidence>
<evidence type="ECO:0000313" key="4">
    <source>
        <dbReference type="EMBL" id="SHH81726.1"/>
    </source>
</evidence>
<dbReference type="InterPro" id="IPR004399">
    <property type="entry name" value="HMP/HMP-P_kinase_dom"/>
</dbReference>
<dbReference type="GO" id="GO:0008972">
    <property type="term" value="F:phosphomethylpyrimidine kinase activity"/>
    <property type="evidence" value="ECO:0007669"/>
    <property type="project" value="InterPro"/>
</dbReference>
<dbReference type="Gene3D" id="3.40.1190.20">
    <property type="match status" value="1"/>
</dbReference>
<dbReference type="InterPro" id="IPR029056">
    <property type="entry name" value="Ribokinase-like"/>
</dbReference>
<dbReference type="GO" id="GO:0008902">
    <property type="term" value="F:hydroxymethylpyrimidine kinase activity"/>
    <property type="evidence" value="ECO:0007669"/>
    <property type="project" value="UniProtKB-EC"/>
</dbReference>
<dbReference type="CDD" id="cd01169">
    <property type="entry name" value="HMPP_kinase"/>
    <property type="match status" value="1"/>
</dbReference>
<dbReference type="PANTHER" id="PTHR20858">
    <property type="entry name" value="PHOSPHOMETHYLPYRIMIDINE KINASE"/>
    <property type="match status" value="1"/>
</dbReference>
<dbReference type="InterPro" id="IPR013749">
    <property type="entry name" value="PM/HMP-P_kinase-1"/>
</dbReference>
<organism evidence="4 5">
    <name type="scientific">Chryseobacterium oranimense</name>
    <dbReference type="NCBI Taxonomy" id="421058"/>
    <lineage>
        <taxon>Bacteria</taxon>
        <taxon>Pseudomonadati</taxon>
        <taxon>Bacteroidota</taxon>
        <taxon>Flavobacteriia</taxon>
        <taxon>Flavobacteriales</taxon>
        <taxon>Weeksellaceae</taxon>
        <taxon>Chryseobacterium group</taxon>
        <taxon>Chryseobacterium</taxon>
    </lineage>
</organism>
<dbReference type="Pfam" id="PF08543">
    <property type="entry name" value="Phos_pyr_kin"/>
    <property type="match status" value="1"/>
</dbReference>
<name>A0A1M5W2I8_9FLAO</name>
<dbReference type="SUPFAM" id="SSF53613">
    <property type="entry name" value="Ribokinase-like"/>
    <property type="match status" value="1"/>
</dbReference>
<keyword evidence="4" id="KW-0808">Transferase</keyword>
<dbReference type="GO" id="GO:0009228">
    <property type="term" value="P:thiamine biosynthetic process"/>
    <property type="evidence" value="ECO:0007669"/>
    <property type="project" value="InterPro"/>
</dbReference>
<evidence type="ECO:0000256" key="1">
    <source>
        <dbReference type="ARBA" id="ARBA00004948"/>
    </source>
</evidence>
<sequence>MQTERPFVMTIAGFDPSGGAGVLADIKTFEQLGVMGLSVCTAMTVQTESRCLSLEWRPLDEIITTISILMKDYPVEAVKIGIVKDAWLLEKIVETVRLYNAEVKIIWDPVLKSTSEFSFFDLESLPLLTNALKKIDLITPNYDEYNVLQKHDLLNGSGNSCAVLVKGGHRNDKIGTDILICQGKETSLEPDSHDSSGFYPKHGSGCVLSSAIAAHLAKGEALEAACRKGKLYIEKFLKSNPSLLGFHST</sequence>
<proteinExistence type="predicted"/>
<gene>
    <name evidence="4" type="ORF">SAMN05421866_3861</name>
</gene>
<dbReference type="eggNOG" id="COG0351">
    <property type="taxonomic scope" value="Bacteria"/>
</dbReference>
<reference evidence="5" key="1">
    <citation type="submission" date="2016-11" db="EMBL/GenBank/DDBJ databases">
        <authorList>
            <person name="Varghese N."/>
            <person name="Submissions S."/>
        </authorList>
    </citation>
    <scope>NUCLEOTIDE SEQUENCE [LARGE SCALE GENOMIC DNA]</scope>
    <source>
        <strain evidence="5">DSM 19055</strain>
    </source>
</reference>
<comment type="pathway">
    <text evidence="1">Cofactor biosynthesis; thiamine diphosphate biosynthesis.</text>
</comment>
<dbReference type="EMBL" id="FQWT01000007">
    <property type="protein sequence ID" value="SHH81726.1"/>
    <property type="molecule type" value="Genomic_DNA"/>
</dbReference>
<keyword evidence="4" id="KW-0418">Kinase</keyword>
<feature type="domain" description="Pyridoxamine kinase/Phosphomethylpyrimidine kinase" evidence="3">
    <location>
        <begin position="15"/>
        <end position="242"/>
    </location>
</feature>
<dbReference type="AlphaFoldDB" id="A0A1M5W2I8"/>